<gene>
    <name evidence="1" type="ORF">ElyMa_002534500</name>
</gene>
<dbReference type="Proteomes" id="UP000762676">
    <property type="component" value="Unassembled WGS sequence"/>
</dbReference>
<sequence length="81" mass="9012">MSRIERELTPLRAAALLHRPDDEPADLTKIPRASDPLDKIRAYLRMAGAAVDSPPLPVFLMPETQRQALFRSLIAILPAKP</sequence>
<organism evidence="1 2">
    <name type="scientific">Elysia marginata</name>
    <dbReference type="NCBI Taxonomy" id="1093978"/>
    <lineage>
        <taxon>Eukaryota</taxon>
        <taxon>Metazoa</taxon>
        <taxon>Spiralia</taxon>
        <taxon>Lophotrochozoa</taxon>
        <taxon>Mollusca</taxon>
        <taxon>Gastropoda</taxon>
        <taxon>Heterobranchia</taxon>
        <taxon>Euthyneura</taxon>
        <taxon>Panpulmonata</taxon>
        <taxon>Sacoglossa</taxon>
        <taxon>Placobranchoidea</taxon>
        <taxon>Plakobranchidae</taxon>
        <taxon>Elysia</taxon>
    </lineage>
</organism>
<comment type="caution">
    <text evidence="1">The sequence shown here is derived from an EMBL/GenBank/DDBJ whole genome shotgun (WGS) entry which is preliminary data.</text>
</comment>
<protein>
    <submittedName>
        <fullName evidence="1">Uncharacterized protein</fullName>
    </submittedName>
</protein>
<accession>A0AAV4GVB2</accession>
<proteinExistence type="predicted"/>
<keyword evidence="2" id="KW-1185">Reference proteome</keyword>
<evidence type="ECO:0000313" key="2">
    <source>
        <dbReference type="Proteomes" id="UP000762676"/>
    </source>
</evidence>
<evidence type="ECO:0000313" key="1">
    <source>
        <dbReference type="EMBL" id="GFR89095.1"/>
    </source>
</evidence>
<reference evidence="1 2" key="1">
    <citation type="journal article" date="2021" name="Elife">
        <title>Chloroplast acquisition without the gene transfer in kleptoplastic sea slugs, Plakobranchus ocellatus.</title>
        <authorList>
            <person name="Maeda T."/>
            <person name="Takahashi S."/>
            <person name="Yoshida T."/>
            <person name="Shimamura S."/>
            <person name="Takaki Y."/>
            <person name="Nagai Y."/>
            <person name="Toyoda A."/>
            <person name="Suzuki Y."/>
            <person name="Arimoto A."/>
            <person name="Ishii H."/>
            <person name="Satoh N."/>
            <person name="Nishiyama T."/>
            <person name="Hasebe M."/>
            <person name="Maruyama T."/>
            <person name="Minagawa J."/>
            <person name="Obokata J."/>
            <person name="Shigenobu S."/>
        </authorList>
    </citation>
    <scope>NUCLEOTIDE SEQUENCE [LARGE SCALE GENOMIC DNA]</scope>
</reference>
<dbReference type="AlphaFoldDB" id="A0AAV4GVB2"/>
<dbReference type="EMBL" id="BMAT01005203">
    <property type="protein sequence ID" value="GFR89095.1"/>
    <property type="molecule type" value="Genomic_DNA"/>
</dbReference>
<name>A0AAV4GVB2_9GAST</name>